<evidence type="ECO:0000256" key="3">
    <source>
        <dbReference type="ARBA" id="ARBA00004123"/>
    </source>
</evidence>
<dbReference type="Proteomes" id="UP000095023">
    <property type="component" value="Unassembled WGS sequence"/>
</dbReference>
<evidence type="ECO:0000256" key="4">
    <source>
        <dbReference type="ARBA" id="ARBA00010739"/>
    </source>
</evidence>
<evidence type="ECO:0000256" key="1">
    <source>
        <dbReference type="ARBA" id="ARBA00000971"/>
    </source>
</evidence>
<evidence type="ECO:0000256" key="2">
    <source>
        <dbReference type="ARBA" id="ARBA00002388"/>
    </source>
</evidence>
<dbReference type="SUPFAM" id="SSF50891">
    <property type="entry name" value="Cyclophilin-like"/>
    <property type="match status" value="1"/>
</dbReference>
<sequence length="272" mass="30104">MSVLLETTIGDLVVDLDVDQCLALCLEFVHRCANRQYDLVAFKSANGVIRSTGAGGKIFTPSSTLTPYKGSIGFIIDKDGHSDGRIALIEADTADHADIVSFGEVAEGQELINGQPFTVLSTTTIMDPISSRKLNSSRTISDDTSDIDAESSTHSKIESKALTLELLGDIKNSEEQPDQNVLFVCKLNPVTTAEDLKTIFSRFGPIRSCDIKKDKETGASLQYAFIDFVNKEDCEQAYFKMENALIDDRRIHVDFSQSTKKSHRKKRRTVQR</sequence>
<organism evidence="11 12">
    <name type="scientific">Tortispora caseinolytica NRRL Y-17796</name>
    <dbReference type="NCBI Taxonomy" id="767744"/>
    <lineage>
        <taxon>Eukaryota</taxon>
        <taxon>Fungi</taxon>
        <taxon>Dikarya</taxon>
        <taxon>Ascomycota</taxon>
        <taxon>Saccharomycotina</taxon>
        <taxon>Trigonopsidomycetes</taxon>
        <taxon>Trigonopsidales</taxon>
        <taxon>Trigonopsidaceae</taxon>
        <taxon>Tortispora</taxon>
    </lineage>
</organism>
<comment type="function">
    <text evidence="2">PPIases accelerate the folding of proteins. It catalyzes the cis-trans isomerization of proline imidic peptide bonds in oligopeptides.</text>
</comment>
<keyword evidence="12" id="KW-1185">Reference proteome</keyword>
<dbReference type="EMBL" id="KV453842">
    <property type="protein sequence ID" value="ODV90558.1"/>
    <property type="molecule type" value="Genomic_DNA"/>
</dbReference>
<evidence type="ECO:0000259" key="10">
    <source>
        <dbReference type="PROSITE" id="PS50102"/>
    </source>
</evidence>
<keyword evidence="9" id="KW-0694">RNA-binding</keyword>
<dbReference type="OrthoDB" id="2083at2759"/>
<evidence type="ECO:0000256" key="5">
    <source>
        <dbReference type="ARBA" id="ARBA00013194"/>
    </source>
</evidence>
<feature type="domain" description="RRM" evidence="10">
    <location>
        <begin position="180"/>
        <end position="258"/>
    </location>
</feature>
<dbReference type="Gene3D" id="3.30.70.330">
    <property type="match status" value="1"/>
</dbReference>
<dbReference type="InterPro" id="IPR035979">
    <property type="entry name" value="RBD_domain_sf"/>
</dbReference>
<dbReference type="GO" id="GO:0005634">
    <property type="term" value="C:nucleus"/>
    <property type="evidence" value="ECO:0007669"/>
    <property type="project" value="UniProtKB-SubCell"/>
</dbReference>
<reference evidence="12" key="1">
    <citation type="submission" date="2016-02" db="EMBL/GenBank/DDBJ databases">
        <title>Comparative genomics of biotechnologically important yeasts.</title>
        <authorList>
            <consortium name="DOE Joint Genome Institute"/>
            <person name="Riley R."/>
            <person name="Haridas S."/>
            <person name="Wolfe K.H."/>
            <person name="Lopes M.R."/>
            <person name="Hittinger C.T."/>
            <person name="Goker M."/>
            <person name="Salamov A."/>
            <person name="Wisecaver J."/>
            <person name="Long T.M."/>
            <person name="Aerts A.L."/>
            <person name="Barry K."/>
            <person name="Choi C."/>
            <person name="Clum A."/>
            <person name="Coughlan A.Y."/>
            <person name="Deshpande S."/>
            <person name="Douglass A.P."/>
            <person name="Hanson S.J."/>
            <person name="Klenk H.-P."/>
            <person name="Labutti K."/>
            <person name="Lapidus A."/>
            <person name="Lindquist E."/>
            <person name="Lipzen A."/>
            <person name="Meier-Kolthoff J.P."/>
            <person name="Ohm R.A."/>
            <person name="Otillar R.P."/>
            <person name="Pangilinan J."/>
            <person name="Peng Y."/>
            <person name="Rokas A."/>
            <person name="Rosa C.A."/>
            <person name="Scheuner C."/>
            <person name="Sibirny A.A."/>
            <person name="Slot J.C."/>
            <person name="Stielow J.B."/>
            <person name="Sun H."/>
            <person name="Kurtzman C.P."/>
            <person name="Blackwell M."/>
            <person name="Jeffries T.W."/>
            <person name="Grigoriev I.V."/>
        </authorList>
    </citation>
    <scope>NUCLEOTIDE SEQUENCE [LARGE SCALE GENOMIC DNA]</scope>
    <source>
        <strain evidence="12">NRRL Y-17796</strain>
    </source>
</reference>
<dbReference type="GO" id="GO:0003755">
    <property type="term" value="F:peptidyl-prolyl cis-trans isomerase activity"/>
    <property type="evidence" value="ECO:0007669"/>
    <property type="project" value="UniProtKB-KW"/>
</dbReference>
<name>A0A1E4TFV7_9ASCO</name>
<dbReference type="EC" id="5.2.1.8" evidence="5"/>
<dbReference type="GO" id="GO:0006357">
    <property type="term" value="P:regulation of transcription by RNA polymerase II"/>
    <property type="evidence" value="ECO:0007669"/>
    <property type="project" value="EnsemblFungi"/>
</dbReference>
<dbReference type="InterPro" id="IPR000504">
    <property type="entry name" value="RRM_dom"/>
</dbReference>
<accession>A0A1E4TFV7</accession>
<keyword evidence="8" id="KW-0539">Nucleus</keyword>
<dbReference type="PANTHER" id="PTHR45843">
    <property type="entry name" value="PEPTIDYL-PROLYL CIS-TRANS ISOMERASE-LIKE 4"/>
    <property type="match status" value="1"/>
</dbReference>
<dbReference type="SUPFAM" id="SSF54928">
    <property type="entry name" value="RNA-binding domain, RBD"/>
    <property type="match status" value="1"/>
</dbReference>
<evidence type="ECO:0000256" key="7">
    <source>
        <dbReference type="ARBA" id="ARBA00023235"/>
    </source>
</evidence>
<evidence type="ECO:0000256" key="8">
    <source>
        <dbReference type="ARBA" id="ARBA00023242"/>
    </source>
</evidence>
<comment type="catalytic activity">
    <reaction evidence="1">
        <text>[protein]-peptidylproline (omega=180) = [protein]-peptidylproline (omega=0)</text>
        <dbReference type="Rhea" id="RHEA:16237"/>
        <dbReference type="Rhea" id="RHEA-COMP:10747"/>
        <dbReference type="Rhea" id="RHEA-COMP:10748"/>
        <dbReference type="ChEBI" id="CHEBI:83833"/>
        <dbReference type="ChEBI" id="CHEBI:83834"/>
        <dbReference type="EC" id="5.2.1.8"/>
    </reaction>
</comment>
<dbReference type="SMART" id="SM00360">
    <property type="entry name" value="RRM"/>
    <property type="match status" value="1"/>
</dbReference>
<dbReference type="GO" id="GO:0003723">
    <property type="term" value="F:RNA binding"/>
    <property type="evidence" value="ECO:0007669"/>
    <property type="project" value="UniProtKB-UniRule"/>
</dbReference>
<dbReference type="InterPro" id="IPR029000">
    <property type="entry name" value="Cyclophilin-like_dom_sf"/>
</dbReference>
<evidence type="ECO:0000313" key="11">
    <source>
        <dbReference type="EMBL" id="ODV90558.1"/>
    </source>
</evidence>
<evidence type="ECO:0000256" key="9">
    <source>
        <dbReference type="PROSITE-ProRule" id="PRU00176"/>
    </source>
</evidence>
<protein>
    <recommendedName>
        <fullName evidence="5">peptidylprolyl isomerase</fullName>
        <ecNumber evidence="5">5.2.1.8</ecNumber>
    </recommendedName>
</protein>
<dbReference type="GO" id="GO:0000785">
    <property type="term" value="C:chromatin"/>
    <property type="evidence" value="ECO:0007669"/>
    <property type="project" value="EnsemblFungi"/>
</dbReference>
<dbReference type="PROSITE" id="PS50102">
    <property type="entry name" value="RRM"/>
    <property type="match status" value="1"/>
</dbReference>
<evidence type="ECO:0000313" key="12">
    <source>
        <dbReference type="Proteomes" id="UP000095023"/>
    </source>
</evidence>
<dbReference type="AlphaFoldDB" id="A0A1E4TFV7"/>
<keyword evidence="6" id="KW-0697">Rotamase</keyword>
<dbReference type="Pfam" id="PF00076">
    <property type="entry name" value="RRM_1"/>
    <property type="match status" value="1"/>
</dbReference>
<evidence type="ECO:0000256" key="6">
    <source>
        <dbReference type="ARBA" id="ARBA00023110"/>
    </source>
</evidence>
<keyword evidence="7" id="KW-0413">Isomerase</keyword>
<dbReference type="InterPro" id="IPR035542">
    <property type="entry name" value="CRIP"/>
</dbReference>
<gene>
    <name evidence="11" type="ORF">CANCADRAFT_2288</name>
</gene>
<proteinExistence type="inferred from homology"/>
<comment type="similarity">
    <text evidence="4">Belongs to the cyclophilin-type PPIase family. PPIL4 subfamily.</text>
</comment>
<dbReference type="CDD" id="cd12235">
    <property type="entry name" value="RRM_PPIL4"/>
    <property type="match status" value="1"/>
</dbReference>
<comment type="subcellular location">
    <subcellularLocation>
        <location evidence="3">Nucleus</location>
    </subcellularLocation>
</comment>
<dbReference type="PANTHER" id="PTHR45843:SF1">
    <property type="entry name" value="PEPTIDYL-PROLYL CIS-TRANS ISOMERASE-LIKE 4"/>
    <property type="match status" value="1"/>
</dbReference>
<dbReference type="InterPro" id="IPR012677">
    <property type="entry name" value="Nucleotide-bd_a/b_plait_sf"/>
</dbReference>